<evidence type="ECO:0000313" key="1">
    <source>
        <dbReference type="EMBL" id="OAQ60064.1"/>
    </source>
</evidence>
<dbReference type="AlphaFoldDB" id="A0A179F3R2"/>
<sequence>MRLRPANRRIHERSWHAYLAGSARWVSCIRLRARMLMPLQVRCSGFQNTAQGKCHRCYWQGQECTFQPISDDSAGALLRAVAESYTHGSRDRWLAGPAPVVNTSRGTFELEPRPLHPQINLYHPATFEEKCWTVYTTVDMQNARRPDRHATLGVFDIHHAETYADELATDTSNMWAGSPGCIDCRFGEGGMRHSTNSASGTAGRTLAVMSLSNLVHNFNATPRQSQQ</sequence>
<gene>
    <name evidence="1" type="ORF">VFPFJ_11544</name>
</gene>
<organism evidence="1 2">
    <name type="scientific">Purpureocillium lilacinum</name>
    <name type="common">Paecilomyces lilacinus</name>
    <dbReference type="NCBI Taxonomy" id="33203"/>
    <lineage>
        <taxon>Eukaryota</taxon>
        <taxon>Fungi</taxon>
        <taxon>Dikarya</taxon>
        <taxon>Ascomycota</taxon>
        <taxon>Pezizomycotina</taxon>
        <taxon>Sordariomycetes</taxon>
        <taxon>Hypocreomycetidae</taxon>
        <taxon>Hypocreales</taxon>
        <taxon>Ophiocordycipitaceae</taxon>
        <taxon>Purpureocillium</taxon>
    </lineage>
</organism>
<protein>
    <submittedName>
        <fullName evidence="1">Uncharacterized protein</fullName>
    </submittedName>
</protein>
<name>A0A179F3R2_PURLI</name>
<accession>A0A179F3R2</accession>
<dbReference type="EMBL" id="LSBI01000045">
    <property type="protein sequence ID" value="OAQ60064.1"/>
    <property type="molecule type" value="Genomic_DNA"/>
</dbReference>
<proteinExistence type="predicted"/>
<evidence type="ECO:0000313" key="2">
    <source>
        <dbReference type="Proteomes" id="UP000078340"/>
    </source>
</evidence>
<comment type="caution">
    <text evidence="1">The sequence shown here is derived from an EMBL/GenBank/DDBJ whole genome shotgun (WGS) entry which is preliminary data.</text>
</comment>
<dbReference type="Proteomes" id="UP000078340">
    <property type="component" value="Unassembled WGS sequence"/>
</dbReference>
<reference evidence="1 2" key="1">
    <citation type="submission" date="2016-02" db="EMBL/GenBank/DDBJ databases">
        <title>Biosynthesis of antibiotic leucinostatins and their inhibition on Phytophthora in bio-control Purpureocillium lilacinum.</title>
        <authorList>
            <person name="Wang G."/>
            <person name="Liu Z."/>
            <person name="Lin R."/>
            <person name="Li E."/>
            <person name="Mao Z."/>
            <person name="Ling J."/>
            <person name="Yin W."/>
            <person name="Xie B."/>
        </authorList>
    </citation>
    <scope>NUCLEOTIDE SEQUENCE [LARGE SCALE GENOMIC DNA]</scope>
    <source>
        <strain evidence="1">PLFJ-1</strain>
    </source>
</reference>